<dbReference type="Pfam" id="PF00005">
    <property type="entry name" value="ABC_tran"/>
    <property type="match status" value="1"/>
</dbReference>
<organism evidence="6 7">
    <name type="scientific">Azomonas agilis</name>
    <dbReference type="NCBI Taxonomy" id="116849"/>
    <lineage>
        <taxon>Bacteria</taxon>
        <taxon>Pseudomonadati</taxon>
        <taxon>Pseudomonadota</taxon>
        <taxon>Gammaproteobacteria</taxon>
        <taxon>Pseudomonadales</taxon>
        <taxon>Pseudomonadaceae</taxon>
        <taxon>Azomonas</taxon>
    </lineage>
</organism>
<comment type="caution">
    <text evidence="6">The sequence shown here is derived from an EMBL/GenBank/DDBJ whole genome shotgun (WGS) entry which is preliminary data.</text>
</comment>
<keyword evidence="3" id="KW-0547">Nucleotide-binding</keyword>
<evidence type="ECO:0000313" key="7">
    <source>
        <dbReference type="Proteomes" id="UP000319627"/>
    </source>
</evidence>
<keyword evidence="2" id="KW-0813">Transport</keyword>
<dbReference type="Gene3D" id="3.40.50.300">
    <property type="entry name" value="P-loop containing nucleotide triphosphate hydrolases"/>
    <property type="match status" value="1"/>
</dbReference>
<dbReference type="InterPro" id="IPR003593">
    <property type="entry name" value="AAA+_ATPase"/>
</dbReference>
<evidence type="ECO:0000256" key="1">
    <source>
        <dbReference type="ARBA" id="ARBA00005417"/>
    </source>
</evidence>
<feature type="domain" description="ABC transporter" evidence="5">
    <location>
        <begin position="80"/>
        <end position="313"/>
    </location>
</feature>
<protein>
    <submittedName>
        <fullName evidence="6">ABC-type lipoprotein export system ATPase subunit</fullName>
    </submittedName>
</protein>
<dbReference type="AlphaFoldDB" id="A0A562IKU2"/>
<accession>A0A562IKU2</accession>
<keyword evidence="6" id="KW-0449">Lipoprotein</keyword>
<evidence type="ECO:0000256" key="3">
    <source>
        <dbReference type="ARBA" id="ARBA00022741"/>
    </source>
</evidence>
<dbReference type="GO" id="GO:0016887">
    <property type="term" value="F:ATP hydrolysis activity"/>
    <property type="evidence" value="ECO:0007669"/>
    <property type="project" value="InterPro"/>
</dbReference>
<evidence type="ECO:0000259" key="5">
    <source>
        <dbReference type="PROSITE" id="PS50893"/>
    </source>
</evidence>
<dbReference type="EMBL" id="VLKG01000005">
    <property type="protein sequence ID" value="TWH71492.1"/>
    <property type="molecule type" value="Genomic_DNA"/>
</dbReference>
<dbReference type="RefSeq" id="WP_144571478.1">
    <property type="nucleotide sequence ID" value="NZ_VLKG01000005.1"/>
</dbReference>
<dbReference type="PANTHER" id="PTHR43117">
    <property type="entry name" value="OSMOPROTECTANT IMPORT ATP-BINDING PROTEIN OSMV"/>
    <property type="match status" value="1"/>
</dbReference>
<dbReference type="PROSITE" id="PS00211">
    <property type="entry name" value="ABC_TRANSPORTER_1"/>
    <property type="match status" value="1"/>
</dbReference>
<gene>
    <name evidence="6" type="ORF">LX59_01780</name>
</gene>
<dbReference type="OrthoDB" id="9776556at2"/>
<dbReference type="InterPro" id="IPR017871">
    <property type="entry name" value="ABC_transporter-like_CS"/>
</dbReference>
<evidence type="ECO:0000256" key="2">
    <source>
        <dbReference type="ARBA" id="ARBA00022448"/>
    </source>
</evidence>
<reference evidence="6 7" key="1">
    <citation type="submission" date="2019-07" db="EMBL/GenBank/DDBJ databases">
        <title>Genomic Encyclopedia of Type Strains, Phase I: the one thousand microbial genomes (KMG-I) project.</title>
        <authorList>
            <person name="Kyrpides N."/>
        </authorList>
    </citation>
    <scope>NUCLEOTIDE SEQUENCE [LARGE SCALE GENOMIC DNA]</scope>
    <source>
        <strain evidence="6 7">DSM 375</strain>
    </source>
</reference>
<proteinExistence type="inferred from homology"/>
<evidence type="ECO:0000256" key="4">
    <source>
        <dbReference type="ARBA" id="ARBA00022840"/>
    </source>
</evidence>
<name>A0A562IKU2_9GAMM</name>
<dbReference type="Proteomes" id="UP000319627">
    <property type="component" value="Unassembled WGS sequence"/>
</dbReference>
<dbReference type="InterPro" id="IPR027417">
    <property type="entry name" value="P-loop_NTPase"/>
</dbReference>
<sequence>MTELPASLRQQILLEHAGAAEFFRLNRLPIPVSHNTLKDYWHSLPWQQQDLGGWTPESLWEGLQAFLAARQLSADQLSIVQSLEITAGQGKDGTPEAQNLCLRPGEVICIVGPTGAGKSRLLADIECPAQGDTPSKRHILIDGKAPNPEWRFSGEARLVAQITQNMNFVMDLSVAAFLRLHAESRALADPEEAVWRVLDAAVAMAGEPFGPNTPLTQLSGGQSRALMIADAALLSPKPIILIDEIENAGVDRTRALNLFIEKGKIVLLSTHDPLLALSGSRRLVICNGAVVQVLEANSDEQDCVEHLAQLDRSLAAVRQALRRGETLDQQWKERFFTP</sequence>
<comment type="similarity">
    <text evidence="1">Belongs to the ABC transporter superfamily.</text>
</comment>
<keyword evidence="4" id="KW-0067">ATP-binding</keyword>
<dbReference type="GO" id="GO:0005524">
    <property type="term" value="F:ATP binding"/>
    <property type="evidence" value="ECO:0007669"/>
    <property type="project" value="UniProtKB-KW"/>
</dbReference>
<dbReference type="InterPro" id="IPR003439">
    <property type="entry name" value="ABC_transporter-like_ATP-bd"/>
</dbReference>
<dbReference type="PROSITE" id="PS50893">
    <property type="entry name" value="ABC_TRANSPORTER_2"/>
    <property type="match status" value="1"/>
</dbReference>
<dbReference type="PANTHER" id="PTHR43117:SF4">
    <property type="entry name" value="OSMOPROTECTANT IMPORT ATP-BINDING PROTEIN OSMV"/>
    <property type="match status" value="1"/>
</dbReference>
<evidence type="ECO:0000313" key="6">
    <source>
        <dbReference type="EMBL" id="TWH71492.1"/>
    </source>
</evidence>
<keyword evidence="7" id="KW-1185">Reference proteome</keyword>
<dbReference type="SMART" id="SM00382">
    <property type="entry name" value="AAA"/>
    <property type="match status" value="1"/>
</dbReference>
<dbReference type="SUPFAM" id="SSF52540">
    <property type="entry name" value="P-loop containing nucleoside triphosphate hydrolases"/>
    <property type="match status" value="1"/>
</dbReference>